<organism evidence="6 7">
    <name type="scientific">Allomyces macrogynus (strain ATCC 38327)</name>
    <name type="common">Allomyces javanicus var. macrogynus</name>
    <dbReference type="NCBI Taxonomy" id="578462"/>
    <lineage>
        <taxon>Eukaryota</taxon>
        <taxon>Fungi</taxon>
        <taxon>Fungi incertae sedis</taxon>
        <taxon>Blastocladiomycota</taxon>
        <taxon>Blastocladiomycetes</taxon>
        <taxon>Blastocladiales</taxon>
        <taxon>Blastocladiaceae</taxon>
        <taxon>Allomyces</taxon>
    </lineage>
</organism>
<dbReference type="OrthoDB" id="407410at2759"/>
<dbReference type="OMA" id="WHTISAI"/>
<dbReference type="Proteomes" id="UP000054350">
    <property type="component" value="Unassembled WGS sequence"/>
</dbReference>
<evidence type="ECO:0000313" key="6">
    <source>
        <dbReference type="EMBL" id="KNE69514.1"/>
    </source>
</evidence>
<keyword evidence="1 3" id="KW-0547">Nucleotide-binding</keyword>
<feature type="region of interest" description="Disordered" evidence="4">
    <location>
        <begin position="360"/>
        <end position="413"/>
    </location>
</feature>
<dbReference type="FunFam" id="3.30.200.20:FF:000042">
    <property type="entry name" value="Aurora kinase A"/>
    <property type="match status" value="1"/>
</dbReference>
<feature type="compositionally biased region" description="Gly residues" evidence="4">
    <location>
        <begin position="524"/>
        <end position="544"/>
    </location>
</feature>
<dbReference type="InterPro" id="IPR017441">
    <property type="entry name" value="Protein_kinase_ATP_BS"/>
</dbReference>
<dbReference type="EMBL" id="GG745361">
    <property type="protein sequence ID" value="KNE69514.1"/>
    <property type="molecule type" value="Genomic_DNA"/>
</dbReference>
<dbReference type="PANTHER" id="PTHR24347">
    <property type="entry name" value="SERINE/THREONINE-PROTEIN KINASE"/>
    <property type="match status" value="1"/>
</dbReference>
<dbReference type="eggNOG" id="KOG0032">
    <property type="taxonomic scope" value="Eukaryota"/>
</dbReference>
<dbReference type="SMART" id="SM00220">
    <property type="entry name" value="S_TKc"/>
    <property type="match status" value="1"/>
</dbReference>
<evidence type="ECO:0000256" key="4">
    <source>
        <dbReference type="SAM" id="MobiDB-lite"/>
    </source>
</evidence>
<feature type="compositionally biased region" description="Low complexity" evidence="4">
    <location>
        <begin position="1"/>
        <end position="21"/>
    </location>
</feature>
<feature type="region of interest" description="Disordered" evidence="4">
    <location>
        <begin position="493"/>
        <end position="559"/>
    </location>
</feature>
<feature type="compositionally biased region" description="Low complexity" evidence="4">
    <location>
        <begin position="493"/>
        <end position="506"/>
    </location>
</feature>
<dbReference type="Gene3D" id="1.10.510.10">
    <property type="entry name" value="Transferase(Phosphotransferase) domain 1"/>
    <property type="match status" value="1"/>
</dbReference>
<reference evidence="7" key="2">
    <citation type="submission" date="2009-11" db="EMBL/GenBank/DDBJ databases">
        <title>The Genome Sequence of Allomyces macrogynus strain ATCC 38327.</title>
        <authorList>
            <consortium name="The Broad Institute Genome Sequencing Platform"/>
            <person name="Russ C."/>
            <person name="Cuomo C."/>
            <person name="Shea T."/>
            <person name="Young S.K."/>
            <person name="Zeng Q."/>
            <person name="Koehrsen M."/>
            <person name="Haas B."/>
            <person name="Borodovsky M."/>
            <person name="Guigo R."/>
            <person name="Alvarado L."/>
            <person name="Berlin A."/>
            <person name="Borenstein D."/>
            <person name="Chen Z."/>
            <person name="Engels R."/>
            <person name="Freedman E."/>
            <person name="Gellesch M."/>
            <person name="Goldberg J."/>
            <person name="Griggs A."/>
            <person name="Gujja S."/>
            <person name="Heiman D."/>
            <person name="Hepburn T."/>
            <person name="Howarth C."/>
            <person name="Jen D."/>
            <person name="Larson L."/>
            <person name="Lewis B."/>
            <person name="Mehta T."/>
            <person name="Park D."/>
            <person name="Pearson M."/>
            <person name="Roberts A."/>
            <person name="Saif S."/>
            <person name="Shenoy N."/>
            <person name="Sisk P."/>
            <person name="Stolte C."/>
            <person name="Sykes S."/>
            <person name="Walk T."/>
            <person name="White J."/>
            <person name="Yandava C."/>
            <person name="Burger G."/>
            <person name="Gray M.W."/>
            <person name="Holland P.W.H."/>
            <person name="King N."/>
            <person name="Lang F.B.F."/>
            <person name="Roger A.J."/>
            <person name="Ruiz-Trillo I."/>
            <person name="Lander E."/>
            <person name="Nusbaum C."/>
        </authorList>
    </citation>
    <scope>NUCLEOTIDE SEQUENCE [LARGE SCALE GENOMIC DNA]</scope>
    <source>
        <strain evidence="7">ATCC 38327</strain>
    </source>
</reference>
<evidence type="ECO:0000259" key="5">
    <source>
        <dbReference type="PROSITE" id="PS50011"/>
    </source>
</evidence>
<dbReference type="PROSITE" id="PS50011">
    <property type="entry name" value="PROTEIN_KINASE_DOM"/>
    <property type="match status" value="1"/>
</dbReference>
<accession>A0A0L0T4R2</accession>
<reference evidence="6 7" key="1">
    <citation type="submission" date="2009-11" db="EMBL/GenBank/DDBJ databases">
        <title>Annotation of Allomyces macrogynus ATCC 38327.</title>
        <authorList>
            <consortium name="The Broad Institute Genome Sequencing Platform"/>
            <person name="Russ C."/>
            <person name="Cuomo C."/>
            <person name="Burger G."/>
            <person name="Gray M.W."/>
            <person name="Holland P.W.H."/>
            <person name="King N."/>
            <person name="Lang F.B.F."/>
            <person name="Roger A.J."/>
            <person name="Ruiz-Trillo I."/>
            <person name="Young S.K."/>
            <person name="Zeng Q."/>
            <person name="Gargeya S."/>
            <person name="Fitzgerald M."/>
            <person name="Haas B."/>
            <person name="Abouelleil A."/>
            <person name="Alvarado L."/>
            <person name="Arachchi H.M."/>
            <person name="Berlin A."/>
            <person name="Chapman S.B."/>
            <person name="Gearin G."/>
            <person name="Goldberg J."/>
            <person name="Griggs A."/>
            <person name="Gujja S."/>
            <person name="Hansen M."/>
            <person name="Heiman D."/>
            <person name="Howarth C."/>
            <person name="Larimer J."/>
            <person name="Lui A."/>
            <person name="MacDonald P.J.P."/>
            <person name="McCowen C."/>
            <person name="Montmayeur A."/>
            <person name="Murphy C."/>
            <person name="Neiman D."/>
            <person name="Pearson M."/>
            <person name="Priest M."/>
            <person name="Roberts A."/>
            <person name="Saif S."/>
            <person name="Shea T."/>
            <person name="Sisk P."/>
            <person name="Stolte C."/>
            <person name="Sykes S."/>
            <person name="Wortman J."/>
            <person name="Nusbaum C."/>
            <person name="Birren B."/>
        </authorList>
    </citation>
    <scope>NUCLEOTIDE SEQUENCE [LARGE SCALE GENOMIC DNA]</scope>
    <source>
        <strain evidence="6 7">ATCC 38327</strain>
    </source>
</reference>
<dbReference type="PROSITE" id="PS00107">
    <property type="entry name" value="PROTEIN_KINASE_ATP"/>
    <property type="match status" value="1"/>
</dbReference>
<dbReference type="SUPFAM" id="SSF56112">
    <property type="entry name" value="Protein kinase-like (PK-like)"/>
    <property type="match status" value="1"/>
</dbReference>
<evidence type="ECO:0000313" key="7">
    <source>
        <dbReference type="Proteomes" id="UP000054350"/>
    </source>
</evidence>
<evidence type="ECO:0000256" key="1">
    <source>
        <dbReference type="ARBA" id="ARBA00022741"/>
    </source>
</evidence>
<dbReference type="InterPro" id="IPR008271">
    <property type="entry name" value="Ser/Thr_kinase_AS"/>
</dbReference>
<dbReference type="VEuPathDB" id="FungiDB:AMAG_14078"/>
<name>A0A0L0T4R2_ALLM3</name>
<feature type="compositionally biased region" description="Low complexity" evidence="4">
    <location>
        <begin position="36"/>
        <end position="46"/>
    </location>
</feature>
<dbReference type="STRING" id="578462.A0A0L0T4R2"/>
<keyword evidence="6" id="KW-0808">Transferase</keyword>
<feature type="domain" description="Protein kinase" evidence="5">
    <location>
        <begin position="63"/>
        <end position="319"/>
    </location>
</feature>
<dbReference type="InterPro" id="IPR000719">
    <property type="entry name" value="Prot_kinase_dom"/>
</dbReference>
<feature type="compositionally biased region" description="Polar residues" evidence="4">
    <location>
        <begin position="459"/>
        <end position="475"/>
    </location>
</feature>
<dbReference type="AlphaFoldDB" id="A0A0L0T4R2"/>
<dbReference type="CDD" id="cd05117">
    <property type="entry name" value="STKc_CAMK"/>
    <property type="match status" value="1"/>
</dbReference>
<dbReference type="GO" id="GO:0005524">
    <property type="term" value="F:ATP binding"/>
    <property type="evidence" value="ECO:0007669"/>
    <property type="project" value="UniProtKB-UniRule"/>
</dbReference>
<feature type="region of interest" description="Disordered" evidence="4">
    <location>
        <begin position="1"/>
        <end position="59"/>
    </location>
</feature>
<evidence type="ECO:0000256" key="3">
    <source>
        <dbReference type="PROSITE-ProRule" id="PRU10141"/>
    </source>
</evidence>
<evidence type="ECO:0000256" key="2">
    <source>
        <dbReference type="ARBA" id="ARBA00022840"/>
    </source>
</evidence>
<dbReference type="PROSITE" id="PS00108">
    <property type="entry name" value="PROTEIN_KINASE_ST"/>
    <property type="match status" value="1"/>
</dbReference>
<dbReference type="InterPro" id="IPR011009">
    <property type="entry name" value="Kinase-like_dom_sf"/>
</dbReference>
<keyword evidence="7" id="KW-1185">Reference proteome</keyword>
<proteinExistence type="predicted"/>
<keyword evidence="6" id="KW-0418">Kinase</keyword>
<gene>
    <name evidence="6" type="ORF">AMAG_14078</name>
</gene>
<feature type="compositionally biased region" description="Low complexity" evidence="4">
    <location>
        <begin position="360"/>
        <end position="390"/>
    </location>
</feature>
<sequence length="559" mass="58947">MDGGFASLASRSMTSSPSTPTGHGGAGMVGVNLGLSTSTSTSDASSPIRHTRADDKSGLEERYDLGSKLGKGAFGTVRLVTDRATREVFACKTIHKKMRGGASMDQIAREVEIMKRIRHRHVVQLREVYETPQKIYIVMEYCNGGELVKKVQLTNSIEEKDIKLVIKRLASVIGYLHDHGIVHRDIKPENILLSTSDPNDPYNIKVSDFGLAAFTGGGKLMENVCGTPTYMAPEVVAGLGYSQQCDIWSIGIMCGLLLAKYTKRAEQELREMIVTGTINVHHAIWAHCSPSAKNLLEKMLQVDPAQRIAAKEIVYHPWITGEKLESQTVLEMMKSYRAEQRWKKAIHVLIAAHRLMHGVSNKSTSSRSSSTGQLATPAAPAAAAPTIPTHALPPRPGLRPTRVHNTCPSAPSLHATTAAAHGDHVPHMHLAPAAHHRAAAAPPAAATVVAPHLARPRADSSSTSGLTASPTTSPHGSVECLAPSATRLATPTATAAAVGSTTPAARRSSLQGSKRRPLAPISPGTGGTGTAVGTAAGIGGGVAGGRRITTVGKSPGPST</sequence>
<dbReference type="Pfam" id="PF00069">
    <property type="entry name" value="Pkinase"/>
    <property type="match status" value="1"/>
</dbReference>
<feature type="binding site" evidence="3">
    <location>
        <position position="92"/>
    </location>
    <ligand>
        <name>ATP</name>
        <dbReference type="ChEBI" id="CHEBI:30616"/>
    </ligand>
</feature>
<feature type="compositionally biased region" description="Low complexity" evidence="4">
    <location>
        <begin position="434"/>
        <end position="453"/>
    </location>
</feature>
<dbReference type="FunFam" id="1.10.510.10:FF:000571">
    <property type="entry name" value="Maternal embryonic leucine zipper kinase"/>
    <property type="match status" value="1"/>
</dbReference>
<protein>
    <submittedName>
        <fullName evidence="6">CAMK protein kinase</fullName>
    </submittedName>
</protein>
<dbReference type="GO" id="GO:0004672">
    <property type="term" value="F:protein kinase activity"/>
    <property type="evidence" value="ECO:0007669"/>
    <property type="project" value="InterPro"/>
</dbReference>
<feature type="region of interest" description="Disordered" evidence="4">
    <location>
        <begin position="434"/>
        <end position="478"/>
    </location>
</feature>
<keyword evidence="2 3" id="KW-0067">ATP-binding</keyword>